<dbReference type="GO" id="GO:0016020">
    <property type="term" value="C:membrane"/>
    <property type="evidence" value="ECO:0007669"/>
    <property type="project" value="UniProtKB-SubCell"/>
</dbReference>
<feature type="transmembrane region" description="Helical" evidence="5">
    <location>
        <begin position="165"/>
        <end position="190"/>
    </location>
</feature>
<feature type="transmembrane region" description="Helical" evidence="5">
    <location>
        <begin position="77"/>
        <end position="96"/>
    </location>
</feature>
<dbReference type="RefSeq" id="WP_163860836.1">
    <property type="nucleotide sequence ID" value="NZ_CP119540.1"/>
</dbReference>
<reference evidence="7" key="1">
    <citation type="submission" date="2024-02" db="EMBL/GenBank/DDBJ databases">
        <authorList>
            <consortium name="Clinical and Environmental Microbiology Branch: Whole genome sequencing antimicrobial resistance pathogens in the healthcare setting"/>
        </authorList>
    </citation>
    <scope>NUCLEOTIDE SEQUENCE</scope>
    <source>
        <strain evidence="7">2020GO-00142</strain>
    </source>
</reference>
<organism evidence="7">
    <name type="scientific">Providencia stuartii</name>
    <dbReference type="NCBI Taxonomy" id="588"/>
    <lineage>
        <taxon>Bacteria</taxon>
        <taxon>Pseudomonadati</taxon>
        <taxon>Pseudomonadota</taxon>
        <taxon>Gammaproteobacteria</taxon>
        <taxon>Enterobacterales</taxon>
        <taxon>Morganellaceae</taxon>
        <taxon>Providencia</taxon>
    </lineage>
</organism>
<feature type="domain" description="Integral membrane bound transporter" evidence="6">
    <location>
        <begin position="183"/>
        <end position="311"/>
    </location>
</feature>
<keyword evidence="2 5" id="KW-0812">Transmembrane</keyword>
<proteinExistence type="predicted"/>
<evidence type="ECO:0000256" key="3">
    <source>
        <dbReference type="ARBA" id="ARBA00022989"/>
    </source>
</evidence>
<feature type="transmembrane region" description="Helical" evidence="5">
    <location>
        <begin position="243"/>
        <end position="259"/>
    </location>
</feature>
<evidence type="ECO:0000256" key="5">
    <source>
        <dbReference type="SAM" id="Phobius"/>
    </source>
</evidence>
<feature type="transmembrane region" description="Helical" evidence="5">
    <location>
        <begin position="6"/>
        <end position="32"/>
    </location>
</feature>
<feature type="transmembrane region" description="Helical" evidence="5">
    <location>
        <begin position="53"/>
        <end position="71"/>
    </location>
</feature>
<evidence type="ECO:0000259" key="6">
    <source>
        <dbReference type="Pfam" id="PF13515"/>
    </source>
</evidence>
<feature type="transmembrane region" description="Helical" evidence="5">
    <location>
        <begin position="196"/>
        <end position="214"/>
    </location>
</feature>
<protein>
    <submittedName>
        <fullName evidence="7">FUSC family protein</fullName>
    </submittedName>
</protein>
<gene>
    <name evidence="7" type="ORF">JRA39_002068</name>
</gene>
<feature type="transmembrane region" description="Helical" evidence="5">
    <location>
        <begin position="298"/>
        <end position="319"/>
    </location>
</feature>
<sequence length="325" mass="36989">MTKLSESLYLTFCIVLSFIITYYIAGIDATLWSSLSALHGYTIFNKANRYKNIIYSLLCSLFVFVGTALGYSLGFSYLFFIVLFLSPFFYYQLYNVDSSLEMSFKYFMIFFIIGATLNKSSFNGLVIGLLIGTVVTLAFCYAVSKRKTITIHQIKKYIFLKRDRVTVPLVGQSLIYSTGLIFCVLSSRAINIDHFFWAPLTFIFVLNPKLTNIVKLTRDRVIGTLIVVLILYLAFNSSILMPYIGFTLILLFSFLIPISNTKKNNVFGTICLTGLVLSLIEMSIYLNNVDYHLLSERIMETFIGGLFAVVCSYCIKLIMKNKSIY</sequence>
<feature type="transmembrane region" description="Helical" evidence="5">
    <location>
        <begin position="221"/>
        <end position="237"/>
    </location>
</feature>
<name>A0AAI9MVJ3_PROST</name>
<feature type="transmembrane region" description="Helical" evidence="5">
    <location>
        <begin position="125"/>
        <end position="144"/>
    </location>
</feature>
<comment type="caution">
    <text evidence="7">The sequence shown here is derived from an EMBL/GenBank/DDBJ whole genome shotgun (WGS) entry which is preliminary data.</text>
</comment>
<evidence type="ECO:0000256" key="2">
    <source>
        <dbReference type="ARBA" id="ARBA00022692"/>
    </source>
</evidence>
<keyword evidence="3 5" id="KW-1133">Transmembrane helix</keyword>
<dbReference type="EMBL" id="AAZDVE040000013">
    <property type="protein sequence ID" value="EMP9433017.1"/>
    <property type="molecule type" value="Genomic_DNA"/>
</dbReference>
<comment type="subcellular location">
    <subcellularLocation>
        <location evidence="1">Membrane</location>
        <topology evidence="1">Multi-pass membrane protein</topology>
    </subcellularLocation>
</comment>
<dbReference type="InterPro" id="IPR049453">
    <property type="entry name" value="Memb_transporter_dom"/>
</dbReference>
<accession>A0AAI9MVJ3</accession>
<evidence type="ECO:0000256" key="1">
    <source>
        <dbReference type="ARBA" id="ARBA00004141"/>
    </source>
</evidence>
<feature type="transmembrane region" description="Helical" evidence="5">
    <location>
        <begin position="266"/>
        <end position="286"/>
    </location>
</feature>
<evidence type="ECO:0000313" key="7">
    <source>
        <dbReference type="EMBL" id="EMP9433017.1"/>
    </source>
</evidence>
<dbReference type="Pfam" id="PF13515">
    <property type="entry name" value="FUSC_2"/>
    <property type="match status" value="1"/>
</dbReference>
<dbReference type="AlphaFoldDB" id="A0AAI9MVJ3"/>
<keyword evidence="4 5" id="KW-0472">Membrane</keyword>
<evidence type="ECO:0000256" key="4">
    <source>
        <dbReference type="ARBA" id="ARBA00023136"/>
    </source>
</evidence>